<dbReference type="Pfam" id="PF14219">
    <property type="entry name" value="DUF4328"/>
    <property type="match status" value="1"/>
</dbReference>
<proteinExistence type="predicted"/>
<dbReference type="InterPro" id="IPR025565">
    <property type="entry name" value="DUF4328"/>
</dbReference>
<feature type="transmembrane region" description="Helical" evidence="1">
    <location>
        <begin position="37"/>
        <end position="57"/>
    </location>
</feature>
<dbReference type="AlphaFoldDB" id="A0A1W6MI55"/>
<keyword evidence="4" id="KW-1185">Reference proteome</keyword>
<evidence type="ECO:0000256" key="1">
    <source>
        <dbReference type="SAM" id="Phobius"/>
    </source>
</evidence>
<feature type="domain" description="DUF4328" evidence="2">
    <location>
        <begin position="25"/>
        <end position="91"/>
    </location>
</feature>
<organism evidence="3 4">
    <name type="scientific">Nonlabens spongiae</name>
    <dbReference type="NCBI Taxonomy" id="331648"/>
    <lineage>
        <taxon>Bacteria</taxon>
        <taxon>Pseudomonadati</taxon>
        <taxon>Bacteroidota</taxon>
        <taxon>Flavobacteriia</taxon>
        <taxon>Flavobacteriales</taxon>
        <taxon>Flavobacteriaceae</taxon>
        <taxon>Nonlabens</taxon>
    </lineage>
</organism>
<evidence type="ECO:0000313" key="3">
    <source>
        <dbReference type="EMBL" id="ARN77281.1"/>
    </source>
</evidence>
<evidence type="ECO:0000313" key="4">
    <source>
        <dbReference type="Proteomes" id="UP000193431"/>
    </source>
</evidence>
<gene>
    <name evidence="3" type="ORF">BST97_04390</name>
</gene>
<protein>
    <recommendedName>
        <fullName evidence="2">DUF4328 domain-containing protein</fullName>
    </recommendedName>
</protein>
<dbReference type="EMBL" id="CP019344">
    <property type="protein sequence ID" value="ARN77281.1"/>
    <property type="molecule type" value="Genomic_DNA"/>
</dbReference>
<keyword evidence="1" id="KW-0472">Membrane</keyword>
<accession>A0A1W6MI55</accession>
<evidence type="ECO:0000259" key="2">
    <source>
        <dbReference type="Pfam" id="PF14219"/>
    </source>
</evidence>
<sequence>MVGIALDFFELDLLERIDQGTCFTMEEAEDIDSRQFLAGKISFVIRIILIIVYINWFRSAYNNIIRLGHNADYPESIAAWSWFVPIMNLFACKNHDRN</sequence>
<reference evidence="3 4" key="1">
    <citation type="submission" date="2016-11" db="EMBL/GenBank/DDBJ databases">
        <title>Trade-off between light-utilization and light-protection in marine flavobacteria.</title>
        <authorList>
            <person name="Kumagai Y."/>
        </authorList>
    </citation>
    <scope>NUCLEOTIDE SEQUENCE [LARGE SCALE GENOMIC DNA]</scope>
    <source>
        <strain evidence="3 4">JCM 13191</strain>
    </source>
</reference>
<dbReference type="Proteomes" id="UP000193431">
    <property type="component" value="Chromosome"/>
</dbReference>
<name>A0A1W6MI55_9FLAO</name>
<keyword evidence="1" id="KW-0812">Transmembrane</keyword>
<keyword evidence="1" id="KW-1133">Transmembrane helix</keyword>